<gene>
    <name evidence="1" type="ORF">FHP08_17735</name>
</gene>
<proteinExistence type="predicted"/>
<comment type="caution">
    <text evidence="1">The sequence shown here is derived from an EMBL/GenBank/DDBJ whole genome shotgun (WGS) entry which is preliminary data.</text>
</comment>
<dbReference type="Proteomes" id="UP000321548">
    <property type="component" value="Unassembled WGS sequence"/>
</dbReference>
<reference evidence="1 2" key="1">
    <citation type="submission" date="2019-06" db="EMBL/GenBank/DDBJ databases">
        <title>Quisquiliibacterium sp. nov., isolated from a maize field.</title>
        <authorList>
            <person name="Lin S.-Y."/>
            <person name="Tsai C.-F."/>
            <person name="Young C.-C."/>
        </authorList>
    </citation>
    <scope>NUCLEOTIDE SEQUENCE [LARGE SCALE GENOMIC DNA]</scope>
    <source>
        <strain evidence="1 2">CC-CFT501</strain>
    </source>
</reference>
<organism evidence="1 2">
    <name type="scientific">Zeimonas arvi</name>
    <dbReference type="NCBI Taxonomy" id="2498847"/>
    <lineage>
        <taxon>Bacteria</taxon>
        <taxon>Pseudomonadati</taxon>
        <taxon>Pseudomonadota</taxon>
        <taxon>Betaproteobacteria</taxon>
        <taxon>Burkholderiales</taxon>
        <taxon>Burkholderiaceae</taxon>
        <taxon>Zeimonas</taxon>
    </lineage>
</organism>
<evidence type="ECO:0000313" key="1">
    <source>
        <dbReference type="EMBL" id="TXL62406.1"/>
    </source>
</evidence>
<sequence length="100" mass="11077">MSTLVTHHNGLDRVLRGLEVVVQGVYGGVLDARNAAAQRDAQAAVRTAEVPRAAAKPSLFARYKADRAKRRADREFEALMQSDPRVRAEFMAAKARAEWN</sequence>
<dbReference type="EMBL" id="VDUY01000010">
    <property type="protein sequence ID" value="TXL62406.1"/>
    <property type="molecule type" value="Genomic_DNA"/>
</dbReference>
<keyword evidence="2" id="KW-1185">Reference proteome</keyword>
<protein>
    <submittedName>
        <fullName evidence="1">Uncharacterized protein</fullName>
    </submittedName>
</protein>
<accession>A0A5C8NMN6</accession>
<dbReference type="AlphaFoldDB" id="A0A5C8NMN6"/>
<name>A0A5C8NMN6_9BURK</name>
<dbReference type="RefSeq" id="WP_147705846.1">
    <property type="nucleotide sequence ID" value="NZ_VDUY01000010.1"/>
</dbReference>
<evidence type="ECO:0000313" key="2">
    <source>
        <dbReference type="Proteomes" id="UP000321548"/>
    </source>
</evidence>